<dbReference type="Gene3D" id="1.10.580.10">
    <property type="entry name" value="Citrate Synthase, domain 1"/>
    <property type="match status" value="1"/>
</dbReference>
<evidence type="ECO:0000313" key="10">
    <source>
        <dbReference type="EMBL" id="MFC0604673.1"/>
    </source>
</evidence>
<dbReference type="PANTHER" id="PTHR42871">
    <property type="entry name" value="CITRATE SYNTHASE"/>
    <property type="match status" value="1"/>
</dbReference>
<name>A0ABV6Q8T7_9FLAO</name>
<sequence>MSDKATLEINGEKYEFPLVVGSENEVAIDIKTLRSATGGVTTIDPGYKNTGSCESAITFLDGEKGILRYRGYSIEELAEKADFLEVAYLLIFGELPTNEELERFHSDIKSHSVVDDDVKKILDAFPKSAHPMGVLSSLTSALTAFNPTSVDVNSEEAMYNAIVRILGKFPVLVAWTMRKKHGLPLDYGDDKLGYVENVLKMMFKSPNGEYEQNPILVNALDKLLILHADHEQNCSTSTVRIAGSSHAGLFVSLASGISALWGPLHGGANQAVLEMLEAIKEDGGDTKKYMAKAKDKNDPFRLMGFGHRVYKNFDPRAKIIKVAADEVLSDLGVDDPILDIAKGLEKEALEDPYFVDRKLYPNVDFYSGIIYRAMGIPVEMFTVMFALGRLPGWVAQWREMRMRKEPIGRPRQLYIGETYRPFKSIEKR</sequence>
<comment type="catalytic activity">
    <reaction evidence="5 8">
        <text>oxaloacetate + acetyl-CoA + H2O = citrate + CoA + H(+)</text>
        <dbReference type="Rhea" id="RHEA:16845"/>
        <dbReference type="ChEBI" id="CHEBI:15377"/>
        <dbReference type="ChEBI" id="CHEBI:15378"/>
        <dbReference type="ChEBI" id="CHEBI:16452"/>
        <dbReference type="ChEBI" id="CHEBI:16947"/>
        <dbReference type="ChEBI" id="CHEBI:57287"/>
        <dbReference type="ChEBI" id="CHEBI:57288"/>
        <dbReference type="EC" id="2.3.3.16"/>
    </reaction>
</comment>
<dbReference type="SUPFAM" id="SSF48256">
    <property type="entry name" value="Citrate synthase"/>
    <property type="match status" value="1"/>
</dbReference>
<dbReference type="Pfam" id="PF00285">
    <property type="entry name" value="Citrate_synt"/>
    <property type="match status" value="1"/>
</dbReference>
<dbReference type="Proteomes" id="UP001589832">
    <property type="component" value="Unassembled WGS sequence"/>
</dbReference>
<evidence type="ECO:0000256" key="2">
    <source>
        <dbReference type="ARBA" id="ARBA00010566"/>
    </source>
</evidence>
<gene>
    <name evidence="10" type="ORF">ACFFGA_08920</name>
</gene>
<dbReference type="InterPro" id="IPR036969">
    <property type="entry name" value="Citrate_synthase_sf"/>
</dbReference>
<proteinExistence type="inferred from homology"/>
<keyword evidence="10" id="KW-0012">Acyltransferase</keyword>
<evidence type="ECO:0000256" key="5">
    <source>
        <dbReference type="ARBA" id="ARBA00049288"/>
    </source>
</evidence>
<evidence type="ECO:0000256" key="3">
    <source>
        <dbReference type="ARBA" id="ARBA00022532"/>
    </source>
</evidence>
<keyword evidence="3 8" id="KW-0816">Tricarboxylic acid cycle</keyword>
<organism evidence="10 11">
    <name type="scientific">Winogradskyella pulchriflava</name>
    <dbReference type="NCBI Taxonomy" id="1110688"/>
    <lineage>
        <taxon>Bacteria</taxon>
        <taxon>Pseudomonadati</taxon>
        <taxon>Bacteroidota</taxon>
        <taxon>Flavobacteriia</taxon>
        <taxon>Flavobacteriales</taxon>
        <taxon>Flavobacteriaceae</taxon>
        <taxon>Winogradskyella</taxon>
    </lineage>
</organism>
<dbReference type="InterPro" id="IPR002020">
    <property type="entry name" value="Citrate_synthase"/>
</dbReference>
<evidence type="ECO:0000256" key="4">
    <source>
        <dbReference type="ARBA" id="ARBA00022679"/>
    </source>
</evidence>
<dbReference type="InterPro" id="IPR010953">
    <property type="entry name" value="Citrate_synthase_typ-I"/>
</dbReference>
<evidence type="ECO:0000256" key="9">
    <source>
        <dbReference type="RuleBase" id="RU003406"/>
    </source>
</evidence>
<dbReference type="PROSITE" id="PS00480">
    <property type="entry name" value="CITRATE_SYNTHASE"/>
    <property type="match status" value="1"/>
</dbReference>
<dbReference type="NCBIfam" id="NF004126">
    <property type="entry name" value="PRK05614.1"/>
    <property type="match status" value="1"/>
</dbReference>
<dbReference type="RefSeq" id="WP_386062713.1">
    <property type="nucleotide sequence ID" value="NZ_JBHLTQ010000004.1"/>
</dbReference>
<dbReference type="InterPro" id="IPR016143">
    <property type="entry name" value="Citrate_synth-like_sm_a-sub"/>
</dbReference>
<comment type="pathway">
    <text evidence="1 8">Carbohydrate metabolism; tricarboxylic acid cycle; isocitrate from oxaloacetate: step 1/2.</text>
</comment>
<comment type="similarity">
    <text evidence="2 7 9">Belongs to the citrate synthase family.</text>
</comment>
<evidence type="ECO:0000313" key="11">
    <source>
        <dbReference type="Proteomes" id="UP001589832"/>
    </source>
</evidence>
<dbReference type="NCBIfam" id="TIGR01798">
    <property type="entry name" value="cit_synth_I"/>
    <property type="match status" value="1"/>
</dbReference>
<dbReference type="PIRSF" id="PIRSF001369">
    <property type="entry name" value="Citrate_synth"/>
    <property type="match status" value="1"/>
</dbReference>
<comment type="caution">
    <text evidence="10">The sequence shown here is derived from an EMBL/GenBank/DDBJ whole genome shotgun (WGS) entry which is preliminary data.</text>
</comment>
<keyword evidence="4 7" id="KW-0808">Transferase</keyword>
<dbReference type="InterPro" id="IPR019810">
    <property type="entry name" value="Citrate_synthase_AS"/>
</dbReference>
<reference evidence="10 11" key="1">
    <citation type="submission" date="2024-09" db="EMBL/GenBank/DDBJ databases">
        <authorList>
            <person name="Sun Q."/>
            <person name="Mori K."/>
        </authorList>
    </citation>
    <scope>NUCLEOTIDE SEQUENCE [LARGE SCALE GENOMIC DNA]</scope>
    <source>
        <strain evidence="10 11">NCAIM B.02481</strain>
    </source>
</reference>
<dbReference type="Gene3D" id="2.20.28.60">
    <property type="match status" value="1"/>
</dbReference>
<dbReference type="CDD" id="cd06114">
    <property type="entry name" value="EcCS_like"/>
    <property type="match status" value="1"/>
</dbReference>
<keyword evidence="11" id="KW-1185">Reference proteome</keyword>
<dbReference type="GO" id="GO:0036440">
    <property type="term" value="F:citrate synthase activity"/>
    <property type="evidence" value="ECO:0007669"/>
    <property type="project" value="UniProtKB-EC"/>
</dbReference>
<evidence type="ECO:0000256" key="6">
    <source>
        <dbReference type="NCBIfam" id="TIGR01798"/>
    </source>
</evidence>
<dbReference type="InterPro" id="IPR016142">
    <property type="entry name" value="Citrate_synth-like_lrg_a-sub"/>
</dbReference>
<dbReference type="PANTHER" id="PTHR42871:SF1">
    <property type="entry name" value="CITRATE SYNTHASE"/>
    <property type="match status" value="1"/>
</dbReference>
<protein>
    <recommendedName>
        <fullName evidence="6 7">Citrate synthase</fullName>
    </recommendedName>
</protein>
<evidence type="ECO:0000256" key="7">
    <source>
        <dbReference type="PIRNR" id="PIRNR001369"/>
    </source>
</evidence>
<dbReference type="Gene3D" id="1.10.230.10">
    <property type="entry name" value="Cytochrome P450-Terp, domain 2"/>
    <property type="match status" value="1"/>
</dbReference>
<accession>A0ABV6Q8T7</accession>
<dbReference type="PRINTS" id="PR00143">
    <property type="entry name" value="CITRTSNTHASE"/>
</dbReference>
<dbReference type="EMBL" id="JBHLTQ010000004">
    <property type="protein sequence ID" value="MFC0604673.1"/>
    <property type="molecule type" value="Genomic_DNA"/>
</dbReference>
<evidence type="ECO:0000256" key="1">
    <source>
        <dbReference type="ARBA" id="ARBA00004751"/>
    </source>
</evidence>
<evidence type="ECO:0000256" key="8">
    <source>
        <dbReference type="RuleBase" id="RU003370"/>
    </source>
</evidence>
<dbReference type="InterPro" id="IPR024176">
    <property type="entry name" value="Citrate_synthase_bac-typ"/>
</dbReference>